<protein>
    <submittedName>
        <fullName evidence="4">Transporter substrate-binding domain-containing protein</fullName>
    </submittedName>
</protein>
<comment type="caution">
    <text evidence="4">The sequence shown here is derived from an EMBL/GenBank/DDBJ whole genome shotgun (WGS) entry which is preliminary data.</text>
</comment>
<name>A0ABV8S2Y2_9BURK</name>
<feature type="domain" description="Solute-binding protein family 3/N-terminal" evidence="3">
    <location>
        <begin position="36"/>
        <end position="255"/>
    </location>
</feature>
<dbReference type="EMBL" id="JBHSDY010000012">
    <property type="protein sequence ID" value="MFC4299889.1"/>
    <property type="molecule type" value="Genomic_DNA"/>
</dbReference>
<accession>A0ABV8S2Y2</accession>
<dbReference type="InterPro" id="IPR001638">
    <property type="entry name" value="Solute-binding_3/MltF_N"/>
</dbReference>
<sequence>MNLKKIAGMVFVAASCAMALQPAVADTLDDVKAAGKLRVAIDLGLPPFGLLDQNQQPAGSDIEAAKLLAQDLGVELEVVRTTTPNRIPFLLTNKADVIISTLSITEERMKVIDFSKPYSVLAQAVAAPQDAKIKDYADLKDQKVASVRGSQGDAILSANTKDAKIMKFDDDATAVTAVLSGQADILANSTAVIQTLKDKAPDRHFEIKFLMKNYALGVGLRKGNPEFKAFLDDWAQKNFQNGKLNAIYKSHLNVDLPADLMDMAPAK</sequence>
<evidence type="ECO:0000313" key="4">
    <source>
        <dbReference type="EMBL" id="MFC4299889.1"/>
    </source>
</evidence>
<keyword evidence="1 2" id="KW-0732">Signal</keyword>
<gene>
    <name evidence="4" type="ORF">ACFO0J_17745</name>
</gene>
<evidence type="ECO:0000313" key="5">
    <source>
        <dbReference type="Proteomes" id="UP001595756"/>
    </source>
</evidence>
<organism evidence="4 5">
    <name type="scientific">Castellaniella hirudinis</name>
    <dbReference type="NCBI Taxonomy" id="1144617"/>
    <lineage>
        <taxon>Bacteria</taxon>
        <taxon>Pseudomonadati</taxon>
        <taxon>Pseudomonadota</taxon>
        <taxon>Betaproteobacteria</taxon>
        <taxon>Burkholderiales</taxon>
        <taxon>Alcaligenaceae</taxon>
        <taxon>Castellaniella</taxon>
    </lineage>
</organism>
<evidence type="ECO:0000259" key="3">
    <source>
        <dbReference type="SMART" id="SM00062"/>
    </source>
</evidence>
<dbReference type="Gene3D" id="3.40.190.10">
    <property type="entry name" value="Periplasmic binding protein-like II"/>
    <property type="match status" value="2"/>
</dbReference>
<dbReference type="SMART" id="SM00062">
    <property type="entry name" value="PBPb"/>
    <property type="match status" value="1"/>
</dbReference>
<evidence type="ECO:0000256" key="2">
    <source>
        <dbReference type="SAM" id="SignalP"/>
    </source>
</evidence>
<reference evidence="5" key="1">
    <citation type="journal article" date="2019" name="Int. J. Syst. Evol. Microbiol.">
        <title>The Global Catalogue of Microorganisms (GCM) 10K type strain sequencing project: providing services to taxonomists for standard genome sequencing and annotation.</title>
        <authorList>
            <consortium name="The Broad Institute Genomics Platform"/>
            <consortium name="The Broad Institute Genome Sequencing Center for Infectious Disease"/>
            <person name="Wu L."/>
            <person name="Ma J."/>
        </authorList>
    </citation>
    <scope>NUCLEOTIDE SEQUENCE [LARGE SCALE GENOMIC DNA]</scope>
    <source>
        <strain evidence="5">CGMCC 1.19029</strain>
    </source>
</reference>
<proteinExistence type="predicted"/>
<dbReference type="SUPFAM" id="SSF53850">
    <property type="entry name" value="Periplasmic binding protein-like II"/>
    <property type="match status" value="1"/>
</dbReference>
<dbReference type="RefSeq" id="WP_376814425.1">
    <property type="nucleotide sequence ID" value="NZ_JBHSDY010000012.1"/>
</dbReference>
<dbReference type="PANTHER" id="PTHR35936:SF17">
    <property type="entry name" value="ARGININE-BINDING EXTRACELLULAR PROTEIN ARTP"/>
    <property type="match status" value="1"/>
</dbReference>
<keyword evidence="5" id="KW-1185">Reference proteome</keyword>
<dbReference type="PROSITE" id="PS51257">
    <property type="entry name" value="PROKAR_LIPOPROTEIN"/>
    <property type="match status" value="1"/>
</dbReference>
<dbReference type="Proteomes" id="UP001595756">
    <property type="component" value="Unassembled WGS sequence"/>
</dbReference>
<dbReference type="PANTHER" id="PTHR35936">
    <property type="entry name" value="MEMBRANE-BOUND LYTIC MUREIN TRANSGLYCOSYLASE F"/>
    <property type="match status" value="1"/>
</dbReference>
<feature type="signal peptide" evidence="2">
    <location>
        <begin position="1"/>
        <end position="25"/>
    </location>
</feature>
<evidence type="ECO:0000256" key="1">
    <source>
        <dbReference type="ARBA" id="ARBA00022729"/>
    </source>
</evidence>
<feature type="chain" id="PRO_5046752539" evidence="2">
    <location>
        <begin position="26"/>
        <end position="267"/>
    </location>
</feature>
<dbReference type="Pfam" id="PF00497">
    <property type="entry name" value="SBP_bac_3"/>
    <property type="match status" value="1"/>
</dbReference>